<keyword evidence="3" id="KW-1185">Reference proteome</keyword>
<feature type="region of interest" description="Disordered" evidence="1">
    <location>
        <begin position="253"/>
        <end position="274"/>
    </location>
</feature>
<evidence type="ECO:0000313" key="3">
    <source>
        <dbReference type="Proteomes" id="UP000005408"/>
    </source>
</evidence>
<accession>A0A8W8MJ45</accession>
<dbReference type="AlphaFoldDB" id="A0A8W8MJ45"/>
<dbReference type="EnsemblMetazoa" id="G32562.1">
    <property type="protein sequence ID" value="G32562.1:cds"/>
    <property type="gene ID" value="G32562"/>
</dbReference>
<proteinExistence type="predicted"/>
<evidence type="ECO:0000313" key="2">
    <source>
        <dbReference type="EnsemblMetazoa" id="G32562.1:cds"/>
    </source>
</evidence>
<organism evidence="2 3">
    <name type="scientific">Magallana gigas</name>
    <name type="common">Pacific oyster</name>
    <name type="synonym">Crassostrea gigas</name>
    <dbReference type="NCBI Taxonomy" id="29159"/>
    <lineage>
        <taxon>Eukaryota</taxon>
        <taxon>Metazoa</taxon>
        <taxon>Spiralia</taxon>
        <taxon>Lophotrochozoa</taxon>
        <taxon>Mollusca</taxon>
        <taxon>Bivalvia</taxon>
        <taxon>Autobranchia</taxon>
        <taxon>Pteriomorphia</taxon>
        <taxon>Ostreida</taxon>
        <taxon>Ostreoidea</taxon>
        <taxon>Ostreidae</taxon>
        <taxon>Magallana</taxon>
    </lineage>
</organism>
<protein>
    <submittedName>
        <fullName evidence="2">Uncharacterized protein</fullName>
    </submittedName>
</protein>
<reference evidence="2" key="1">
    <citation type="submission" date="2022-08" db="UniProtKB">
        <authorList>
            <consortium name="EnsemblMetazoa"/>
        </authorList>
    </citation>
    <scope>IDENTIFICATION</scope>
    <source>
        <strain evidence="2">05x7-T-G4-1.051#20</strain>
    </source>
</reference>
<feature type="region of interest" description="Disordered" evidence="1">
    <location>
        <begin position="196"/>
        <end position="218"/>
    </location>
</feature>
<name>A0A8W8MJ45_MAGGI</name>
<dbReference type="Proteomes" id="UP000005408">
    <property type="component" value="Unassembled WGS sequence"/>
</dbReference>
<feature type="compositionally biased region" description="Basic and acidic residues" evidence="1">
    <location>
        <begin position="200"/>
        <end position="209"/>
    </location>
</feature>
<sequence length="294" mass="33848">MSYSRKIDGGSELSEPPPITKFFAYMELEKVFKGRLLKTDIRKSSPAEKTPGLQTYKYALLLCTDRGKKKLDGYKFPVYSTPFCPRNESEWIKRSSALNCNRTNGYTCLPNEKLTELLEFCYIEPWILIEEECTCTNDDPLECLGLRQLWRQSDEIRVLGDLPEEGIVVKLADDLCSEADVSKQLMDPELILQKHQTRNVNHESRERSKASHLKQSPNPSVEIGDMLYIYCDRNKSKCRNRYLVVSADGDYTESEEEDHIEVSHHQSSRPTKCPYYPDSIPPIPLEIMSPLSHN</sequence>
<evidence type="ECO:0000256" key="1">
    <source>
        <dbReference type="SAM" id="MobiDB-lite"/>
    </source>
</evidence>